<keyword evidence="2" id="KW-1185">Reference proteome</keyword>
<dbReference type="InParanoid" id="A0A3N4LBC6"/>
<reference evidence="1 2" key="1">
    <citation type="journal article" date="2018" name="Nat. Ecol. Evol.">
        <title>Pezizomycetes genomes reveal the molecular basis of ectomycorrhizal truffle lifestyle.</title>
        <authorList>
            <person name="Murat C."/>
            <person name="Payen T."/>
            <person name="Noel B."/>
            <person name="Kuo A."/>
            <person name="Morin E."/>
            <person name="Chen J."/>
            <person name="Kohler A."/>
            <person name="Krizsan K."/>
            <person name="Balestrini R."/>
            <person name="Da Silva C."/>
            <person name="Montanini B."/>
            <person name="Hainaut M."/>
            <person name="Levati E."/>
            <person name="Barry K.W."/>
            <person name="Belfiori B."/>
            <person name="Cichocki N."/>
            <person name="Clum A."/>
            <person name="Dockter R.B."/>
            <person name="Fauchery L."/>
            <person name="Guy J."/>
            <person name="Iotti M."/>
            <person name="Le Tacon F."/>
            <person name="Lindquist E.A."/>
            <person name="Lipzen A."/>
            <person name="Malagnac F."/>
            <person name="Mello A."/>
            <person name="Molinier V."/>
            <person name="Miyauchi S."/>
            <person name="Poulain J."/>
            <person name="Riccioni C."/>
            <person name="Rubini A."/>
            <person name="Sitrit Y."/>
            <person name="Splivallo R."/>
            <person name="Traeger S."/>
            <person name="Wang M."/>
            <person name="Zifcakova L."/>
            <person name="Wipf D."/>
            <person name="Zambonelli A."/>
            <person name="Paolocci F."/>
            <person name="Nowrousian M."/>
            <person name="Ottonello S."/>
            <person name="Baldrian P."/>
            <person name="Spatafora J.W."/>
            <person name="Henrissat B."/>
            <person name="Nagy L.G."/>
            <person name="Aury J.M."/>
            <person name="Wincker P."/>
            <person name="Grigoriev I.V."/>
            <person name="Bonfante P."/>
            <person name="Martin F.M."/>
        </authorList>
    </citation>
    <scope>NUCLEOTIDE SEQUENCE [LARGE SCALE GENOMIC DNA]</scope>
    <source>
        <strain evidence="1 2">ATCC MYA-4762</strain>
    </source>
</reference>
<dbReference type="Proteomes" id="UP000267821">
    <property type="component" value="Unassembled WGS sequence"/>
</dbReference>
<evidence type="ECO:0000313" key="1">
    <source>
        <dbReference type="EMBL" id="RPB19976.1"/>
    </source>
</evidence>
<dbReference type="EMBL" id="ML121580">
    <property type="protein sequence ID" value="RPB19976.1"/>
    <property type="molecule type" value="Genomic_DNA"/>
</dbReference>
<accession>A0A3N4LBC6</accession>
<proteinExistence type="predicted"/>
<sequence>MPRVGYKSQVLEEVWRFIEGFQAILPIDLYDYWVWDLIGTQHTHAHTQHTLRSILRLPSISHVYSLRDAISLSAPIVGLCFGGGSAKSIHAAMLYIMRSYTYNQYLDLTRFRRPIL</sequence>
<dbReference type="AlphaFoldDB" id="A0A3N4LBC6"/>
<organism evidence="1 2">
    <name type="scientific">Terfezia boudieri ATCC MYA-4762</name>
    <dbReference type="NCBI Taxonomy" id="1051890"/>
    <lineage>
        <taxon>Eukaryota</taxon>
        <taxon>Fungi</taxon>
        <taxon>Dikarya</taxon>
        <taxon>Ascomycota</taxon>
        <taxon>Pezizomycotina</taxon>
        <taxon>Pezizomycetes</taxon>
        <taxon>Pezizales</taxon>
        <taxon>Pezizaceae</taxon>
        <taxon>Terfezia</taxon>
    </lineage>
</organism>
<evidence type="ECO:0000313" key="2">
    <source>
        <dbReference type="Proteomes" id="UP000267821"/>
    </source>
</evidence>
<gene>
    <name evidence="1" type="ORF">L211DRAFT_579782</name>
</gene>
<name>A0A3N4LBC6_9PEZI</name>
<protein>
    <submittedName>
        <fullName evidence="1">Uncharacterized protein</fullName>
    </submittedName>
</protein>